<dbReference type="PANTHER" id="PTHR37031">
    <property type="entry name" value="METALLOPHOSPHATASE BINDING DOMAIN PROTEIN"/>
    <property type="match status" value="1"/>
</dbReference>
<gene>
    <name evidence="1" type="ORF">SAMN05216389_101357</name>
</gene>
<dbReference type="OrthoDB" id="9795624at2"/>
<name>A0A1H9YER1_9BACI</name>
<sequence>MKEIPFLLAGPIIRRVQSDSVYLWLATSKETTIQVELNHIQEDNGSIEYDPVVVHSNTKSLRAGKNLYIHLIEIYPPYSSFPVDVLLGYNLHFKTNHHAFDLGELGLLHRENPDSIVYGSLKYPSFFIQKNSPANILYGSCQKTHGKGNTVLTSADLTIQNHYLQTNKRPSALFLMGDQIYADDVPDPIFPVISNLADNIIGENKAKIGAIEPKLQEEPFRHAIDQIHGRQYIMDQFAGFTSSNASNHMIRFSEYAVLYLLTLGPALWEDTDIPDFDEILEEDQLYFKYPDTKNHRKNHRKEWKQHRKRYHEQLDEVIPFIYSLGQTRRILANTPTYMIFDDHDITDDWNISAEWKHIVYHSSLGKNVVANGLTAYWLFQGWGNDPVVYQRLYQEMNDYLDYYLRYSYFPDHWETRIWDFHNWTFVAPTNPRSLFLDTRTMRAYDMEPQPIRIGRIIGEGKNAAQLIGEAGWKVTDNVLQHSTWSHGEPLILVSPTPLYGIGIIESFLNRFIYPFRVLGIPTDYELDFEAWKYNGKGFHQFLEHIGKWNPSPCVILSGDVHYAGAVESNVTFSDQRKVQIQQYTSSPIHNMSFSGVWGKLLKLAVWFNGFKRKRRIIHRCCDIAHNLTTGKRNVSKVSDHRWREEIKYISSMKGSIIETKNNIGYLAYDQNGISNKLLQFNGIQTEEVTYKRMVTKQHKQEKKQVATEK</sequence>
<evidence type="ECO:0000313" key="1">
    <source>
        <dbReference type="EMBL" id="SES67431.1"/>
    </source>
</evidence>
<protein>
    <recommendedName>
        <fullName evidence="3">PhoD-like phosphatase</fullName>
    </recommendedName>
</protein>
<dbReference type="PANTHER" id="PTHR37031:SF2">
    <property type="entry name" value="PHOD-LIKE PHOSPHATASE METALLOPHOSPHATASE DOMAIN-CONTAINING PROTEIN"/>
    <property type="match status" value="1"/>
</dbReference>
<proteinExistence type="predicted"/>
<evidence type="ECO:0000313" key="2">
    <source>
        <dbReference type="Proteomes" id="UP000198618"/>
    </source>
</evidence>
<evidence type="ECO:0008006" key="3">
    <source>
        <dbReference type="Google" id="ProtNLM"/>
    </source>
</evidence>
<dbReference type="RefSeq" id="WP_090866198.1">
    <property type="nucleotide sequence ID" value="NZ_FOHE01000001.1"/>
</dbReference>
<dbReference type="InterPro" id="IPR029052">
    <property type="entry name" value="Metallo-depent_PP-like"/>
</dbReference>
<dbReference type="AlphaFoldDB" id="A0A1H9YER1"/>
<reference evidence="1 2" key="1">
    <citation type="submission" date="2016-10" db="EMBL/GenBank/DDBJ databases">
        <authorList>
            <person name="de Groot N.N."/>
        </authorList>
    </citation>
    <scope>NUCLEOTIDE SEQUENCE [LARGE SCALE GENOMIC DNA]</scope>
    <source>
        <strain evidence="1 2">IBRC-M 10780</strain>
    </source>
</reference>
<keyword evidence="2" id="KW-1185">Reference proteome</keyword>
<accession>A0A1H9YER1</accession>
<dbReference type="InterPro" id="IPR038607">
    <property type="entry name" value="PhoD-like_sf"/>
</dbReference>
<dbReference type="SUPFAM" id="SSF56300">
    <property type="entry name" value="Metallo-dependent phosphatases"/>
    <property type="match status" value="1"/>
</dbReference>
<dbReference type="EMBL" id="FOHE01000001">
    <property type="protein sequence ID" value="SES67431.1"/>
    <property type="molecule type" value="Genomic_DNA"/>
</dbReference>
<organism evidence="1 2">
    <name type="scientific">Oceanobacillus limi</name>
    <dbReference type="NCBI Taxonomy" id="930131"/>
    <lineage>
        <taxon>Bacteria</taxon>
        <taxon>Bacillati</taxon>
        <taxon>Bacillota</taxon>
        <taxon>Bacilli</taxon>
        <taxon>Bacillales</taxon>
        <taxon>Bacillaceae</taxon>
        <taxon>Oceanobacillus</taxon>
    </lineage>
</organism>
<dbReference type="Proteomes" id="UP000198618">
    <property type="component" value="Unassembled WGS sequence"/>
</dbReference>
<dbReference type="Gene3D" id="3.60.21.70">
    <property type="entry name" value="PhoD-like phosphatase"/>
    <property type="match status" value="1"/>
</dbReference>
<dbReference type="STRING" id="930131.SAMN05216389_101357"/>